<reference evidence="3" key="1">
    <citation type="submission" date="2017-09" db="EMBL/GenBank/DDBJ databases">
        <title>Depth-based differentiation of microbial function through sediment-hosted aquifers and enrichment of novel symbionts in the deep terrestrial subsurface.</title>
        <authorList>
            <person name="Probst A.J."/>
            <person name="Ladd B."/>
            <person name="Jarett J.K."/>
            <person name="Geller-Mcgrath D.E."/>
            <person name="Sieber C.M.K."/>
            <person name="Emerson J.B."/>
            <person name="Anantharaman K."/>
            <person name="Thomas B.C."/>
            <person name="Malmstrom R."/>
            <person name="Stieglmeier M."/>
            <person name="Klingl A."/>
            <person name="Woyke T."/>
            <person name="Ryan C.M."/>
            <person name="Banfield J.F."/>
        </authorList>
    </citation>
    <scope>NUCLEOTIDE SEQUENCE [LARGE SCALE GENOMIC DNA]</scope>
</reference>
<sequence>MRQEKFADEERLNDSILISSLGKDGTIGNQDLSDLLVNVYKLTDLNEKYKNYILTVKENKSTKEQLIFHYLNILGNDPQLPFPLLPEWWLGNTAFKHFYKISH</sequence>
<protein>
    <recommendedName>
        <fullName evidence="1">Transcriptional repressor PaaX-like C-terminal domain-containing protein</fullName>
    </recommendedName>
</protein>
<dbReference type="EMBL" id="PEVD01000027">
    <property type="protein sequence ID" value="PIV01406.1"/>
    <property type="molecule type" value="Genomic_DNA"/>
</dbReference>
<dbReference type="Proteomes" id="UP000230399">
    <property type="component" value="Unassembled WGS sequence"/>
</dbReference>
<gene>
    <name evidence="2" type="ORF">COS55_01810</name>
</gene>
<evidence type="ECO:0000313" key="3">
    <source>
        <dbReference type="Proteomes" id="UP000230399"/>
    </source>
</evidence>
<feature type="domain" description="Transcriptional repressor PaaX-like C-terminal" evidence="1">
    <location>
        <begin position="62"/>
        <end position="101"/>
    </location>
</feature>
<organism evidence="2 3">
    <name type="scientific">Candidatus Shapirobacteria bacterium CG03_land_8_20_14_0_80_40_19</name>
    <dbReference type="NCBI Taxonomy" id="1974880"/>
    <lineage>
        <taxon>Bacteria</taxon>
        <taxon>Candidatus Shapironibacteriota</taxon>
    </lineage>
</organism>
<accession>A0A2M7BE92</accession>
<dbReference type="Pfam" id="PF08223">
    <property type="entry name" value="PaaX_C"/>
    <property type="match status" value="1"/>
</dbReference>
<proteinExistence type="predicted"/>
<comment type="caution">
    <text evidence="2">The sequence shown here is derived from an EMBL/GenBank/DDBJ whole genome shotgun (WGS) entry which is preliminary data.</text>
</comment>
<evidence type="ECO:0000313" key="2">
    <source>
        <dbReference type="EMBL" id="PIV01406.1"/>
    </source>
</evidence>
<name>A0A2M7BE92_9BACT</name>
<dbReference type="AlphaFoldDB" id="A0A2M7BE92"/>
<evidence type="ECO:0000259" key="1">
    <source>
        <dbReference type="Pfam" id="PF08223"/>
    </source>
</evidence>
<dbReference type="InterPro" id="IPR013225">
    <property type="entry name" value="PaaX_C"/>
</dbReference>